<dbReference type="EMBL" id="MASW01000001">
    <property type="protein sequence ID" value="PXY32343.1"/>
    <property type="molecule type" value="Genomic_DNA"/>
</dbReference>
<dbReference type="InterPro" id="IPR012551">
    <property type="entry name" value="DUF1707_SHOCT-like"/>
</dbReference>
<dbReference type="Pfam" id="PF08044">
    <property type="entry name" value="DUF1707"/>
    <property type="match status" value="1"/>
</dbReference>
<feature type="domain" description="DUF1707" evidence="1">
    <location>
        <begin position="9"/>
        <end position="60"/>
    </location>
</feature>
<sequence>MAVDRPEYRLSDAERQEALDALSEHVRTGRLDLVEFDERSAQVSSAKLRRDLEPLFADLPEPKPGMLTPVRGMRPATPYVPPAAPPPAPAPAWRQRLASSIVPIAAVLAVLLFFTVARGMIFVFALPAIAALLAGAIAGNRHDRRRRRF</sequence>
<proteinExistence type="predicted"/>
<accession>A0A2V4BNZ9</accession>
<evidence type="ECO:0000313" key="3">
    <source>
        <dbReference type="Proteomes" id="UP000249915"/>
    </source>
</evidence>
<keyword evidence="3" id="KW-1185">Reference proteome</keyword>
<reference evidence="2 3" key="1">
    <citation type="submission" date="2016-07" db="EMBL/GenBank/DDBJ databases">
        <title>Draft genome sequence of Prauserella muralis DSM 45305, isolated from a mould-covered wall in an indoor environment.</title>
        <authorList>
            <person name="Ruckert C."/>
            <person name="Albersmeier A."/>
            <person name="Jiang C.-L."/>
            <person name="Jiang Y."/>
            <person name="Kalinowski J."/>
            <person name="Schneider O."/>
            <person name="Winkler A."/>
            <person name="Zotchev S.B."/>
        </authorList>
    </citation>
    <scope>NUCLEOTIDE SEQUENCE [LARGE SCALE GENOMIC DNA]</scope>
    <source>
        <strain evidence="2 3">DSM 45305</strain>
    </source>
</reference>
<name>A0A2V4BNZ9_9PSEU</name>
<evidence type="ECO:0000259" key="1">
    <source>
        <dbReference type="Pfam" id="PF08044"/>
    </source>
</evidence>
<evidence type="ECO:0000313" key="2">
    <source>
        <dbReference type="EMBL" id="PXY32343.1"/>
    </source>
</evidence>
<dbReference type="RefSeq" id="WP_112280377.1">
    <property type="nucleotide sequence ID" value="NZ_MASW01000001.1"/>
</dbReference>
<dbReference type="Proteomes" id="UP000249915">
    <property type="component" value="Unassembled WGS sequence"/>
</dbReference>
<dbReference type="OrthoDB" id="3534574at2"/>
<comment type="caution">
    <text evidence="2">The sequence shown here is derived from an EMBL/GenBank/DDBJ whole genome shotgun (WGS) entry which is preliminary data.</text>
</comment>
<gene>
    <name evidence="2" type="ORF">BAY60_08725</name>
</gene>
<organism evidence="2 3">
    <name type="scientific">Prauserella muralis</name>
    <dbReference type="NCBI Taxonomy" id="588067"/>
    <lineage>
        <taxon>Bacteria</taxon>
        <taxon>Bacillati</taxon>
        <taxon>Actinomycetota</taxon>
        <taxon>Actinomycetes</taxon>
        <taxon>Pseudonocardiales</taxon>
        <taxon>Pseudonocardiaceae</taxon>
        <taxon>Prauserella</taxon>
    </lineage>
</organism>
<dbReference type="AlphaFoldDB" id="A0A2V4BNZ9"/>
<protein>
    <recommendedName>
        <fullName evidence="1">DUF1707 domain-containing protein</fullName>
    </recommendedName>
</protein>